<evidence type="ECO:0000256" key="4">
    <source>
        <dbReference type="ARBA" id="ARBA00022840"/>
    </source>
</evidence>
<dbReference type="Gene3D" id="3.40.50.300">
    <property type="entry name" value="P-loop containing nucleotide triphosphate hydrolases"/>
    <property type="match status" value="1"/>
</dbReference>
<dbReference type="GO" id="GO:0016887">
    <property type="term" value="F:ATP hydrolysis activity"/>
    <property type="evidence" value="ECO:0007669"/>
    <property type="project" value="InterPro"/>
</dbReference>
<comment type="similarity">
    <text evidence="1">Belongs to the ABC transporter superfamily.</text>
</comment>
<keyword evidence="2" id="KW-0813">Transport</keyword>
<dbReference type="STRING" id="1431546.CAQU_08205"/>
<name>A0A1L7CGT9_9CORY</name>
<evidence type="ECO:0000259" key="5">
    <source>
        <dbReference type="PROSITE" id="PS50893"/>
    </source>
</evidence>
<keyword evidence="7" id="KW-1185">Reference proteome</keyword>
<dbReference type="InterPro" id="IPR050319">
    <property type="entry name" value="ABC_transp_ATP-bind"/>
</dbReference>
<feature type="domain" description="ABC transporter" evidence="5">
    <location>
        <begin position="1"/>
        <end position="206"/>
    </location>
</feature>
<dbReference type="KEGG" id="caqu:CAQU_08205"/>
<keyword evidence="3" id="KW-0547">Nucleotide-binding</keyword>
<evidence type="ECO:0000256" key="2">
    <source>
        <dbReference type="ARBA" id="ARBA00022448"/>
    </source>
</evidence>
<evidence type="ECO:0000256" key="1">
    <source>
        <dbReference type="ARBA" id="ARBA00005417"/>
    </source>
</evidence>
<evidence type="ECO:0000313" key="7">
    <source>
        <dbReference type="Proteomes" id="UP000185478"/>
    </source>
</evidence>
<accession>A0A1L7CGT9</accession>
<dbReference type="InterPro" id="IPR003439">
    <property type="entry name" value="ABC_transporter-like_ATP-bd"/>
</dbReference>
<dbReference type="SMART" id="SM00382">
    <property type="entry name" value="AAA"/>
    <property type="match status" value="1"/>
</dbReference>
<organism evidence="6 7">
    <name type="scientific">Corynebacterium aquilae DSM 44791</name>
    <dbReference type="NCBI Taxonomy" id="1431546"/>
    <lineage>
        <taxon>Bacteria</taxon>
        <taxon>Bacillati</taxon>
        <taxon>Actinomycetota</taxon>
        <taxon>Actinomycetes</taxon>
        <taxon>Mycobacteriales</taxon>
        <taxon>Corynebacteriaceae</taxon>
        <taxon>Corynebacterium</taxon>
    </lineage>
</organism>
<evidence type="ECO:0000256" key="3">
    <source>
        <dbReference type="ARBA" id="ARBA00022741"/>
    </source>
</evidence>
<reference evidence="6 7" key="1">
    <citation type="submission" date="2014-08" db="EMBL/GenBank/DDBJ databases">
        <title>Complete genome sequence of Corynebacterium aquilae S-613T(T) (=DSM 44791(T)), isolated from the choana of a healthy golden eagle.</title>
        <authorList>
            <person name="Ruckert C."/>
            <person name="Albersmeier A."/>
            <person name="Winkler A."/>
            <person name="Kalinowski J."/>
        </authorList>
    </citation>
    <scope>NUCLEOTIDE SEQUENCE [LARGE SCALE GENOMIC DNA]</scope>
    <source>
        <strain evidence="6 7">S-613</strain>
    </source>
</reference>
<keyword evidence="4" id="KW-0067">ATP-binding</keyword>
<dbReference type="PANTHER" id="PTHR43776">
    <property type="entry name" value="TRANSPORT ATP-BINDING PROTEIN"/>
    <property type="match status" value="1"/>
</dbReference>
<gene>
    <name evidence="6" type="ORF">CAQU_08205</name>
</gene>
<dbReference type="InterPro" id="IPR003593">
    <property type="entry name" value="AAA+_ATPase"/>
</dbReference>
<dbReference type="GO" id="GO:0055085">
    <property type="term" value="P:transmembrane transport"/>
    <property type="evidence" value="ECO:0007669"/>
    <property type="project" value="UniProtKB-ARBA"/>
</dbReference>
<dbReference type="InterPro" id="IPR027417">
    <property type="entry name" value="P-loop_NTPase"/>
</dbReference>
<protein>
    <recommendedName>
        <fullName evidence="5">ABC transporter domain-containing protein</fullName>
    </recommendedName>
</protein>
<proteinExistence type="inferred from homology"/>
<dbReference type="Pfam" id="PF00005">
    <property type="entry name" value="ABC_tran"/>
    <property type="match status" value="1"/>
</dbReference>
<dbReference type="EMBL" id="CP009245">
    <property type="protein sequence ID" value="APT85056.1"/>
    <property type="molecule type" value="Genomic_DNA"/>
</dbReference>
<dbReference type="SUPFAM" id="SSF52540">
    <property type="entry name" value="P-loop containing nucleoside triphosphate hydrolases"/>
    <property type="match status" value="1"/>
</dbReference>
<dbReference type="PROSITE" id="PS50893">
    <property type="entry name" value="ABC_TRANSPORTER_2"/>
    <property type="match status" value="1"/>
</dbReference>
<dbReference type="GO" id="GO:0005524">
    <property type="term" value="F:ATP binding"/>
    <property type="evidence" value="ECO:0007669"/>
    <property type="project" value="UniProtKB-KW"/>
</dbReference>
<dbReference type="PANTHER" id="PTHR43776:SF7">
    <property type="entry name" value="D,D-DIPEPTIDE TRANSPORT ATP-BINDING PROTEIN DDPF-RELATED"/>
    <property type="match status" value="1"/>
</dbReference>
<sequence>MVYRVPGANGQKKTLLDGVSLQINPGSVVGLTGPSGIGKSTLGAVMAGLAIPDSGEVTCDGLAVKNVRSRRNPARGLIGMIAQSPRLSFDPRIRIGRSIAFSAAAGADVDALMARCALTPDLLNRFPAQVSDGQLQRAATVRTLAARPRYIVCDEVSAMLDAATAAAIVNVLREQAQTGVGILMISHDHPLLNACADEVIDFSALL</sequence>
<evidence type="ECO:0000313" key="6">
    <source>
        <dbReference type="EMBL" id="APT85056.1"/>
    </source>
</evidence>
<dbReference type="AlphaFoldDB" id="A0A1L7CGT9"/>
<dbReference type="Proteomes" id="UP000185478">
    <property type="component" value="Chromosome"/>
</dbReference>